<dbReference type="Proteomes" id="UP001238163">
    <property type="component" value="Unassembled WGS sequence"/>
</dbReference>
<organism evidence="6 7">
    <name type="scientific">Oligosphaera ethanolica</name>
    <dbReference type="NCBI Taxonomy" id="760260"/>
    <lineage>
        <taxon>Bacteria</taxon>
        <taxon>Pseudomonadati</taxon>
        <taxon>Lentisphaerota</taxon>
        <taxon>Oligosphaeria</taxon>
        <taxon>Oligosphaerales</taxon>
        <taxon>Oligosphaeraceae</taxon>
        <taxon>Oligosphaera</taxon>
    </lineage>
</organism>
<dbReference type="RefSeq" id="WP_307261436.1">
    <property type="nucleotide sequence ID" value="NZ_JAUSVL010000001.1"/>
</dbReference>
<protein>
    <recommendedName>
        <fullName evidence="8">FAD-dependent oxidoreductase</fullName>
    </recommendedName>
</protein>
<keyword evidence="7" id="KW-1185">Reference proteome</keyword>
<sequence>MDEKPEGVEMKFAQEQLTVAIIGGGHAAVRAAEVAREYGHRVVIIDRHAYLGGSLAASRHCWLKNGSCESDIPLPEGALKRELYVRARDAGATPLLQTACAGVICTGIAVCGVLLVSKFGVRMLPVDAVIDASEDQTVTNHLQGPLEKRDACAELIFEIDQAQACTERTLELKTWPNLSVHRTLREGTLAVSMSFRTDYYAQDHTTTDLAMQMRQAAVQVFADMRATYPCFEQSRILSCGDVRLTMMRREAALRMNLETVPGNVDWVPTTAYIRELERSVEPVVSELCSTLERPIVASGITVFSFGKQLDYCDVREDFDEQLGLRFLACRVRPPESFKTSVLVAGGGTGGGMAVAALHEEGTDAVVVDMNMSLGGTSTVGLVTGAWHGYQDGAWAKRNAAIRALAEKEHTAFHFAAARYWDNIFLQDGQRQRFYGGSMVCGAFQDKGRVEHVTIYGEAGFRGGSAEVFIDATADADLCYHAGIAYELGDPDTGFVQSSSQWGSDPWTTKNFQHKHYLADLDVVHPDSYADCLRGLGLSYRDNSDYHIADMFTPRESRRVVGEYGLNLRDIACRRQFKDVIAVALCLCDNHGRMSDDLVTAGLLGSDLYDDKEIRVRIPLRAFIPKGVRNVLVGAKALAGERDATCLCRMNPDISNAGYALGMVAAAAVAAGRAPGVLPLRPIQAKLRAKKVLPAWADDGAPAWTTDFAFKRLRENSSDGYFPAMVLADKALLDRCERLLPEGGRVAEQAAMALAWHGRPAAYAVLADMLARELPKDAAWVEDKGAAGWTLRSVAGEEFSSNERTNYGKPQLALCPSWQSHGLINSLVFLLAKAGDARAVDLLLPILERADAGSDELSRGTTPYSRQRLDVHRTYFHERLWALAQAWRIMPDKRAVTGLTALLGKKWLGGFTVTDDWCDVPPFQLSYLEVMLAAALAACGGDLGRERLAAYSKDARAIYRNMARRLLAKYAG</sequence>
<keyword evidence="3" id="KW-0560">Oxidoreductase</keyword>
<dbReference type="SUPFAM" id="SSF51905">
    <property type="entry name" value="FAD/NAD(P)-binding domain"/>
    <property type="match status" value="2"/>
</dbReference>
<reference evidence="6" key="1">
    <citation type="submission" date="2023-07" db="EMBL/GenBank/DDBJ databases">
        <title>Genomic Encyclopedia of Type Strains, Phase IV (KMG-IV): sequencing the most valuable type-strain genomes for metagenomic binning, comparative biology and taxonomic classification.</title>
        <authorList>
            <person name="Goeker M."/>
        </authorList>
    </citation>
    <scope>NUCLEOTIDE SEQUENCE</scope>
    <source>
        <strain evidence="6">DSM 24202</strain>
    </source>
</reference>
<dbReference type="EMBL" id="JAUSVL010000001">
    <property type="protein sequence ID" value="MDQ0290003.1"/>
    <property type="molecule type" value="Genomic_DNA"/>
</dbReference>
<proteinExistence type="predicted"/>
<keyword evidence="4" id="KW-0408">Iron</keyword>
<dbReference type="GO" id="GO:0016491">
    <property type="term" value="F:oxidoreductase activity"/>
    <property type="evidence" value="ECO:0007669"/>
    <property type="project" value="UniProtKB-KW"/>
</dbReference>
<dbReference type="Gene3D" id="3.40.50.720">
    <property type="entry name" value="NAD(P)-binding Rossmann-like Domain"/>
    <property type="match status" value="1"/>
</dbReference>
<keyword evidence="2" id="KW-0479">Metal-binding</keyword>
<dbReference type="InterPro" id="IPR036188">
    <property type="entry name" value="FAD/NAD-bd_sf"/>
</dbReference>
<dbReference type="InterPro" id="IPR039650">
    <property type="entry name" value="HdrA-like"/>
</dbReference>
<evidence type="ECO:0000313" key="6">
    <source>
        <dbReference type="EMBL" id="MDQ0290003.1"/>
    </source>
</evidence>
<dbReference type="AlphaFoldDB" id="A0AAE3VGS4"/>
<dbReference type="GO" id="GO:0051539">
    <property type="term" value="F:4 iron, 4 sulfur cluster binding"/>
    <property type="evidence" value="ECO:0007669"/>
    <property type="project" value="UniProtKB-KW"/>
</dbReference>
<evidence type="ECO:0008006" key="8">
    <source>
        <dbReference type="Google" id="ProtNLM"/>
    </source>
</evidence>
<keyword evidence="1" id="KW-0004">4Fe-4S</keyword>
<evidence type="ECO:0000256" key="5">
    <source>
        <dbReference type="ARBA" id="ARBA00023014"/>
    </source>
</evidence>
<evidence type="ECO:0000256" key="3">
    <source>
        <dbReference type="ARBA" id="ARBA00023002"/>
    </source>
</evidence>
<dbReference type="PANTHER" id="PTHR43498">
    <property type="entry name" value="FERREDOXIN:COB-COM HETERODISULFIDE REDUCTASE SUBUNIT A"/>
    <property type="match status" value="1"/>
</dbReference>
<dbReference type="Pfam" id="PF13450">
    <property type="entry name" value="NAD_binding_8"/>
    <property type="match status" value="1"/>
</dbReference>
<keyword evidence="5" id="KW-0411">Iron-sulfur</keyword>
<dbReference type="Pfam" id="PF12831">
    <property type="entry name" value="FAD_oxidored"/>
    <property type="match status" value="2"/>
</dbReference>
<dbReference type="GO" id="GO:0046872">
    <property type="term" value="F:metal ion binding"/>
    <property type="evidence" value="ECO:0007669"/>
    <property type="project" value="UniProtKB-KW"/>
</dbReference>
<evidence type="ECO:0000256" key="2">
    <source>
        <dbReference type="ARBA" id="ARBA00022723"/>
    </source>
</evidence>
<dbReference type="PANTHER" id="PTHR43498:SF1">
    <property type="entry name" value="COB--COM HETERODISULFIDE REDUCTASE IRON-SULFUR SUBUNIT A"/>
    <property type="match status" value="1"/>
</dbReference>
<accession>A0AAE3VGS4</accession>
<evidence type="ECO:0000313" key="7">
    <source>
        <dbReference type="Proteomes" id="UP001238163"/>
    </source>
</evidence>
<name>A0AAE3VGS4_9BACT</name>
<evidence type="ECO:0000256" key="4">
    <source>
        <dbReference type="ARBA" id="ARBA00023004"/>
    </source>
</evidence>
<gene>
    <name evidence="6" type="ORF">J3R75_002110</name>
</gene>
<comment type="caution">
    <text evidence="6">The sequence shown here is derived from an EMBL/GenBank/DDBJ whole genome shotgun (WGS) entry which is preliminary data.</text>
</comment>
<evidence type="ECO:0000256" key="1">
    <source>
        <dbReference type="ARBA" id="ARBA00022485"/>
    </source>
</evidence>